<reference evidence="2" key="2">
    <citation type="submission" date="2015-06" db="UniProtKB">
        <authorList>
            <consortium name="EnsemblMetazoa"/>
        </authorList>
    </citation>
    <scope>IDENTIFICATION</scope>
</reference>
<feature type="region of interest" description="Disordered" evidence="1">
    <location>
        <begin position="48"/>
        <end position="90"/>
    </location>
</feature>
<evidence type="ECO:0000256" key="1">
    <source>
        <dbReference type="SAM" id="MobiDB-lite"/>
    </source>
</evidence>
<protein>
    <submittedName>
        <fullName evidence="2">Uncharacterized protein</fullName>
    </submittedName>
</protein>
<sequence length="157" mass="16932">MHGGEATPLRARMDPIPLPAPSPVRPLIICAPPGLPKRKSKSGTIIERVSNGTVPGTSGHGHTKSGSRSQAEKKVKGTRGTLLSGRATQNKEGTKIVDDKIYCEIFIATWLPTIYKVLGKFLTGTQKSLYDEKRANQPPKSKEPKAKAFVIESADSE</sequence>
<dbReference type="Proteomes" id="UP000015104">
    <property type="component" value="Unassembled WGS sequence"/>
</dbReference>
<keyword evidence="3" id="KW-1185">Reference proteome</keyword>
<evidence type="ECO:0000313" key="3">
    <source>
        <dbReference type="Proteomes" id="UP000015104"/>
    </source>
</evidence>
<dbReference type="AlphaFoldDB" id="T1K4A9"/>
<dbReference type="EnsemblMetazoa" id="tetur05g01940.1">
    <property type="protein sequence ID" value="tetur05g01940.1"/>
    <property type="gene ID" value="tetur05g01940"/>
</dbReference>
<organism evidence="2 3">
    <name type="scientific">Tetranychus urticae</name>
    <name type="common">Two-spotted spider mite</name>
    <dbReference type="NCBI Taxonomy" id="32264"/>
    <lineage>
        <taxon>Eukaryota</taxon>
        <taxon>Metazoa</taxon>
        <taxon>Ecdysozoa</taxon>
        <taxon>Arthropoda</taxon>
        <taxon>Chelicerata</taxon>
        <taxon>Arachnida</taxon>
        <taxon>Acari</taxon>
        <taxon>Acariformes</taxon>
        <taxon>Trombidiformes</taxon>
        <taxon>Prostigmata</taxon>
        <taxon>Eleutherengona</taxon>
        <taxon>Raphignathae</taxon>
        <taxon>Tetranychoidea</taxon>
        <taxon>Tetranychidae</taxon>
        <taxon>Tetranychus</taxon>
    </lineage>
</organism>
<dbReference type="HOGENOM" id="CLU_1680181_0_0_1"/>
<name>T1K4A9_TETUR</name>
<accession>T1K4A9</accession>
<reference evidence="3" key="1">
    <citation type="submission" date="2011-08" db="EMBL/GenBank/DDBJ databases">
        <authorList>
            <person name="Rombauts S."/>
        </authorList>
    </citation>
    <scope>NUCLEOTIDE SEQUENCE</scope>
    <source>
        <strain evidence="3">London</strain>
    </source>
</reference>
<proteinExistence type="predicted"/>
<feature type="compositionally biased region" description="Basic and acidic residues" evidence="1">
    <location>
        <begin position="129"/>
        <end position="146"/>
    </location>
</feature>
<evidence type="ECO:0000313" key="2">
    <source>
        <dbReference type="EnsemblMetazoa" id="tetur05g01940.1"/>
    </source>
</evidence>
<feature type="region of interest" description="Disordered" evidence="1">
    <location>
        <begin position="129"/>
        <end position="157"/>
    </location>
</feature>
<dbReference type="EMBL" id="CAEY01001565">
    <property type="status" value="NOT_ANNOTATED_CDS"/>
    <property type="molecule type" value="Genomic_DNA"/>
</dbReference>